<keyword evidence="2" id="KW-0800">Toxin</keyword>
<dbReference type="InterPro" id="IPR006026">
    <property type="entry name" value="Peptidase_Metallo"/>
</dbReference>
<organism evidence="14 15">
    <name type="scientific">Exaiptasia diaphana</name>
    <name type="common">Tropical sea anemone</name>
    <name type="synonym">Aiptasia pulchella</name>
    <dbReference type="NCBI Taxonomy" id="2652724"/>
    <lineage>
        <taxon>Eukaryota</taxon>
        <taxon>Metazoa</taxon>
        <taxon>Cnidaria</taxon>
        <taxon>Anthozoa</taxon>
        <taxon>Hexacorallia</taxon>
        <taxon>Actiniaria</taxon>
        <taxon>Aiptasiidae</taxon>
        <taxon>Exaiptasia</taxon>
    </lineage>
</organism>
<sequence>MIGVILFALCGFALAADKGMYDPNLFQGDIMLTSDQKAAIRSGGDPSLMPGRATVNKPVWPNAVLPYTIDATLANDPRGMAAIRAGMKLWTDSTCVRFKPRTNERNYAHFYIGGGCSSYVGPVGGRQMISLARGCWQQSIVSHEIGHCLGFYHEQSRPDRDNYVEIIWANIPQGVRFNFNKMTVSQIDSLGTPYDYASVMHYDRTAFGSGRETIRPKKAGVTLGNRRGPTGIDIRQMNLLYKCGGGGGGTTAPVTPGPVTPAPPTPRPPTCVDKDNRCTYWTSYCNSNNYVKTNCLRTCGRCGGGSCSDKDSRCRNWTSYCRSNSYVMMNCKKTCNMCY</sequence>
<dbReference type="Pfam" id="PF01549">
    <property type="entry name" value="ShK"/>
    <property type="match status" value="2"/>
</dbReference>
<dbReference type="EnsemblMetazoa" id="XM_021060062.1">
    <property type="protein sequence ID" value="XP_020915721.1"/>
    <property type="gene ID" value="LOC110253184"/>
</dbReference>
<comment type="caution">
    <text evidence="8">Lacks conserved residue(s) required for the propagation of feature annotation.</text>
</comment>
<dbReference type="Gene3D" id="3.40.390.10">
    <property type="entry name" value="Collagenase (Catalytic Domain)"/>
    <property type="match status" value="1"/>
</dbReference>
<feature type="binding site" evidence="9">
    <location>
        <position position="147"/>
    </location>
    <ligand>
        <name>Zn(2+)</name>
        <dbReference type="ChEBI" id="CHEBI:29105"/>
        <note>catalytic</note>
    </ligand>
</feature>
<keyword evidence="11" id="KW-0732">Signal</keyword>
<comment type="cofactor">
    <cofactor evidence="9 10">
        <name>Zn(2+)</name>
        <dbReference type="ChEBI" id="CHEBI:29105"/>
    </cofactor>
    <text evidence="9 10">Binds 1 zinc ion per subunit.</text>
</comment>
<dbReference type="PROSITE" id="PS51670">
    <property type="entry name" value="SHKT"/>
    <property type="match status" value="2"/>
</dbReference>
<comment type="function">
    <text evidence="1">Metalloprotease.</text>
</comment>
<feature type="domain" description="Peptidase M12A" evidence="13">
    <location>
        <begin position="38"/>
        <end position="244"/>
    </location>
</feature>
<keyword evidence="15" id="KW-1185">Reference proteome</keyword>
<keyword evidence="5 9" id="KW-0378">Hydrolase</keyword>
<dbReference type="InterPro" id="IPR001506">
    <property type="entry name" value="Peptidase_M12A"/>
</dbReference>
<dbReference type="RefSeq" id="XP_020915721.1">
    <property type="nucleotide sequence ID" value="XM_021060062.1"/>
</dbReference>
<dbReference type="CDD" id="cd04280">
    <property type="entry name" value="ZnMc_astacin_like"/>
    <property type="match status" value="1"/>
</dbReference>
<dbReference type="OrthoDB" id="5950375at2759"/>
<feature type="domain" description="ShKT" evidence="12">
    <location>
        <begin position="307"/>
        <end position="338"/>
    </location>
</feature>
<feature type="binding site" evidence="9">
    <location>
        <position position="143"/>
    </location>
    <ligand>
        <name>Zn(2+)</name>
        <dbReference type="ChEBI" id="CHEBI:29105"/>
        <note>catalytic</note>
    </ligand>
</feature>
<name>A0A913Y625_EXADI</name>
<dbReference type="InterPro" id="IPR024079">
    <property type="entry name" value="MetalloPept_cat_dom_sf"/>
</dbReference>
<keyword evidence="4 9" id="KW-0479">Metal-binding</keyword>
<dbReference type="Proteomes" id="UP000887567">
    <property type="component" value="Unplaced"/>
</dbReference>
<protein>
    <recommendedName>
        <fullName evidence="10">Metalloendopeptidase</fullName>
        <ecNumber evidence="10">3.4.24.-</ecNumber>
    </recommendedName>
</protein>
<dbReference type="AlphaFoldDB" id="A0A913Y625"/>
<dbReference type="Pfam" id="PF01400">
    <property type="entry name" value="Astacin"/>
    <property type="match status" value="1"/>
</dbReference>
<dbReference type="GO" id="GO:0008270">
    <property type="term" value="F:zinc ion binding"/>
    <property type="evidence" value="ECO:0007669"/>
    <property type="project" value="UniProtKB-UniRule"/>
</dbReference>
<keyword evidence="7 9" id="KW-0482">Metalloprotease</keyword>
<dbReference type="GO" id="GO:0090729">
    <property type="term" value="F:toxin activity"/>
    <property type="evidence" value="ECO:0007669"/>
    <property type="project" value="UniProtKB-KW"/>
</dbReference>
<dbReference type="InterPro" id="IPR003582">
    <property type="entry name" value="ShKT_dom"/>
</dbReference>
<dbReference type="SMART" id="SM00254">
    <property type="entry name" value="ShKT"/>
    <property type="match status" value="2"/>
</dbReference>
<evidence type="ECO:0000259" key="12">
    <source>
        <dbReference type="PROSITE" id="PS51670"/>
    </source>
</evidence>
<proteinExistence type="predicted"/>
<evidence type="ECO:0000313" key="15">
    <source>
        <dbReference type="Proteomes" id="UP000887567"/>
    </source>
</evidence>
<dbReference type="GO" id="GO:0004222">
    <property type="term" value="F:metalloendopeptidase activity"/>
    <property type="evidence" value="ECO:0007669"/>
    <property type="project" value="UniProtKB-UniRule"/>
</dbReference>
<evidence type="ECO:0000313" key="14">
    <source>
        <dbReference type="EnsemblMetazoa" id="XP_020915721.1"/>
    </source>
</evidence>
<evidence type="ECO:0000256" key="11">
    <source>
        <dbReference type="SAM" id="SignalP"/>
    </source>
</evidence>
<feature type="chain" id="PRO_5036742298" description="Metalloendopeptidase" evidence="11">
    <location>
        <begin position="16"/>
        <end position="339"/>
    </location>
</feature>
<evidence type="ECO:0000256" key="2">
    <source>
        <dbReference type="ARBA" id="ARBA00022656"/>
    </source>
</evidence>
<evidence type="ECO:0000256" key="3">
    <source>
        <dbReference type="ARBA" id="ARBA00022670"/>
    </source>
</evidence>
<keyword evidence="3 9" id="KW-0645">Protease</keyword>
<dbReference type="PRINTS" id="PR00480">
    <property type="entry name" value="ASTACIN"/>
</dbReference>
<feature type="signal peptide" evidence="11">
    <location>
        <begin position="1"/>
        <end position="15"/>
    </location>
</feature>
<dbReference type="PANTHER" id="PTHR10127:SF780">
    <property type="entry name" value="METALLOENDOPEPTIDASE"/>
    <property type="match status" value="1"/>
</dbReference>
<evidence type="ECO:0000256" key="1">
    <source>
        <dbReference type="ARBA" id="ARBA00002657"/>
    </source>
</evidence>
<evidence type="ECO:0000256" key="6">
    <source>
        <dbReference type="ARBA" id="ARBA00022833"/>
    </source>
</evidence>
<dbReference type="PANTHER" id="PTHR10127">
    <property type="entry name" value="DISCOIDIN, CUB, EGF, LAMININ , AND ZINC METALLOPROTEASE DOMAIN CONTAINING"/>
    <property type="match status" value="1"/>
</dbReference>
<dbReference type="EC" id="3.4.24.-" evidence="10"/>
<dbReference type="GO" id="GO:0006508">
    <property type="term" value="P:proteolysis"/>
    <property type="evidence" value="ECO:0007669"/>
    <property type="project" value="UniProtKB-KW"/>
</dbReference>
<dbReference type="OMA" id="NAIRNTH"/>
<evidence type="ECO:0000256" key="7">
    <source>
        <dbReference type="ARBA" id="ARBA00023049"/>
    </source>
</evidence>
<evidence type="ECO:0000256" key="4">
    <source>
        <dbReference type="ARBA" id="ARBA00022723"/>
    </source>
</evidence>
<feature type="active site" evidence="9">
    <location>
        <position position="144"/>
    </location>
</feature>
<dbReference type="PROSITE" id="PS51864">
    <property type="entry name" value="ASTACIN"/>
    <property type="match status" value="1"/>
</dbReference>
<reference evidence="14" key="1">
    <citation type="submission" date="2022-11" db="UniProtKB">
        <authorList>
            <consortium name="EnsemblMetazoa"/>
        </authorList>
    </citation>
    <scope>IDENTIFICATION</scope>
</reference>
<evidence type="ECO:0000256" key="8">
    <source>
        <dbReference type="PROSITE-ProRule" id="PRU01005"/>
    </source>
</evidence>
<accession>A0A913Y625</accession>
<evidence type="ECO:0000256" key="10">
    <source>
        <dbReference type="RuleBase" id="RU361183"/>
    </source>
</evidence>
<keyword evidence="6 9" id="KW-0862">Zinc</keyword>
<dbReference type="InterPro" id="IPR034035">
    <property type="entry name" value="Astacin-like_dom"/>
</dbReference>
<evidence type="ECO:0000256" key="9">
    <source>
        <dbReference type="PROSITE-ProRule" id="PRU01211"/>
    </source>
</evidence>
<dbReference type="KEGG" id="epa:110253184"/>
<feature type="binding site" evidence="9">
    <location>
        <position position="153"/>
    </location>
    <ligand>
        <name>Zn(2+)</name>
        <dbReference type="ChEBI" id="CHEBI:29105"/>
        <note>catalytic</note>
    </ligand>
</feature>
<dbReference type="GeneID" id="110253184"/>
<dbReference type="SUPFAM" id="SSF55486">
    <property type="entry name" value="Metalloproteases ('zincins'), catalytic domain"/>
    <property type="match status" value="1"/>
</dbReference>
<feature type="domain" description="ShKT" evidence="12">
    <location>
        <begin position="271"/>
        <end position="302"/>
    </location>
</feature>
<dbReference type="SMART" id="SM00235">
    <property type="entry name" value="ZnMc"/>
    <property type="match status" value="1"/>
</dbReference>
<evidence type="ECO:0000256" key="5">
    <source>
        <dbReference type="ARBA" id="ARBA00022801"/>
    </source>
</evidence>
<evidence type="ECO:0000259" key="13">
    <source>
        <dbReference type="PROSITE" id="PS51864"/>
    </source>
</evidence>